<gene>
    <name evidence="4" type="ORF">J7T54_001558</name>
</gene>
<dbReference type="RefSeq" id="XP_051358439.1">
    <property type="nucleotide sequence ID" value="XM_051510684.1"/>
</dbReference>
<comment type="caution">
    <text evidence="4">The sequence shown here is derived from an EMBL/GenBank/DDBJ whole genome shotgun (WGS) entry which is preliminary data.</text>
</comment>
<dbReference type="Proteomes" id="UP001055219">
    <property type="component" value="Unassembled WGS sequence"/>
</dbReference>
<name>A0A9P9XTD5_9HYPO</name>
<dbReference type="PROSITE" id="PS00518">
    <property type="entry name" value="ZF_RING_1"/>
    <property type="match status" value="1"/>
</dbReference>
<dbReference type="EMBL" id="JAGIXG020000173">
    <property type="protein sequence ID" value="KAI6777583.1"/>
    <property type="molecule type" value="Genomic_DNA"/>
</dbReference>
<keyword evidence="3" id="KW-0862">Zinc</keyword>
<proteinExistence type="predicted"/>
<evidence type="ECO:0000313" key="5">
    <source>
        <dbReference type="Proteomes" id="UP001055219"/>
    </source>
</evidence>
<dbReference type="InterPro" id="IPR017907">
    <property type="entry name" value="Znf_RING_CS"/>
</dbReference>
<dbReference type="OrthoDB" id="4766886at2759"/>
<dbReference type="GO" id="GO:0008270">
    <property type="term" value="F:zinc ion binding"/>
    <property type="evidence" value="ECO:0007669"/>
    <property type="project" value="UniProtKB-KW"/>
</dbReference>
<keyword evidence="5" id="KW-1185">Reference proteome</keyword>
<evidence type="ECO:0000256" key="2">
    <source>
        <dbReference type="ARBA" id="ARBA00022771"/>
    </source>
</evidence>
<reference evidence="4" key="1">
    <citation type="journal article" date="2021" name="J Fungi (Basel)">
        <title>Genomic and Metabolomic Analyses of the Marine Fungus Emericellopsis cladophorae: Insights into Saltwater Adaptability Mechanisms and Its Biosynthetic Potential.</title>
        <authorList>
            <person name="Goncalves M.F.M."/>
            <person name="Hilario S."/>
            <person name="Van de Peer Y."/>
            <person name="Esteves A.C."/>
            <person name="Alves A."/>
        </authorList>
    </citation>
    <scope>NUCLEOTIDE SEQUENCE</scope>
    <source>
        <strain evidence="4">MUM 19.33</strain>
    </source>
</reference>
<sequence length="553" mass="61922">MSRRTTLLRAAKVLKTALLTYREMVYDIDLTKIESKDGILWLRQIPKTRPKRVLIGNYTKSLLLTAMCPGSRPPSNARHHGEVHLHVSHARITQPVFLAEGDLPVHNRLPSAPKSYRCHKIDEDCLLADVHQAAQAANEVYQRFLFPFVDVTCLFVADIGRPDRAIECLASWAATEPSSTSPIRPVLLVVVPREHNQRMRGELARMSQQAGPASLTRLFQSIVIVTFSPTQRRMWQRKQLGTLRRKVHEAICVVHRERRDKSFLFSARHTVAFLQAASQDLGRSPRSPVDSIQMARAANPVASDLATHLTHFFRGHAEATLESCAVPTAASSLLLDQYPPGMHHFAPPDVFRSLYRDACAQTALALDEIRAAAGMPLLAFDLCRRLEHSMTEQFSQVQRLGLAREVHRQHLTGVQRHRQLPSSESTCFVCARRRPQYCLPCTHWVCQTCVCTFARADAADPYLFHADECLLCGATAGTCIRVRPATATTRILSIDGGGTRGRAPLEFLSVLQLAFETSRYTRIVRSLFRAAPFVAPAVELVKSLLVDYKYAAD</sequence>
<protein>
    <recommendedName>
        <fullName evidence="6">RING-type domain-containing protein</fullName>
    </recommendedName>
</protein>
<evidence type="ECO:0008006" key="6">
    <source>
        <dbReference type="Google" id="ProtNLM"/>
    </source>
</evidence>
<keyword evidence="1" id="KW-0479">Metal-binding</keyword>
<dbReference type="AlphaFoldDB" id="A0A9P9XTD5"/>
<keyword evidence="2" id="KW-0863">Zinc-finger</keyword>
<accession>A0A9P9XTD5</accession>
<dbReference type="GeneID" id="75828075"/>
<evidence type="ECO:0000313" key="4">
    <source>
        <dbReference type="EMBL" id="KAI6777583.1"/>
    </source>
</evidence>
<reference evidence="4" key="2">
    <citation type="submission" date="2022-07" db="EMBL/GenBank/DDBJ databases">
        <authorList>
            <person name="Goncalves M.F.M."/>
            <person name="Hilario S."/>
            <person name="Van De Peer Y."/>
            <person name="Esteves A.C."/>
            <person name="Alves A."/>
        </authorList>
    </citation>
    <scope>NUCLEOTIDE SEQUENCE</scope>
    <source>
        <strain evidence="4">MUM 19.33</strain>
    </source>
</reference>
<evidence type="ECO:0000256" key="1">
    <source>
        <dbReference type="ARBA" id="ARBA00022723"/>
    </source>
</evidence>
<organism evidence="4 5">
    <name type="scientific">Emericellopsis cladophorae</name>
    <dbReference type="NCBI Taxonomy" id="2686198"/>
    <lineage>
        <taxon>Eukaryota</taxon>
        <taxon>Fungi</taxon>
        <taxon>Dikarya</taxon>
        <taxon>Ascomycota</taxon>
        <taxon>Pezizomycotina</taxon>
        <taxon>Sordariomycetes</taxon>
        <taxon>Hypocreomycetidae</taxon>
        <taxon>Hypocreales</taxon>
        <taxon>Bionectriaceae</taxon>
        <taxon>Emericellopsis</taxon>
    </lineage>
</organism>
<evidence type="ECO:0000256" key="3">
    <source>
        <dbReference type="ARBA" id="ARBA00022833"/>
    </source>
</evidence>